<accession>A0A0D0AZ51</accession>
<proteinExistence type="predicted"/>
<sequence>MEQLEELCRDVEGFWHEARMLGHEGYAGIVAIQLDGNYLSKEIDWSWVCSIMVNIVRPGLISVDKFQLLDDGSWDRITRLISPKCRVLRLKNGYIPDSDHQEPLGTVLPYPFFHEWCRCMERCLPLHHLSLDYGGQLLITPADDTIRAAEQNWISTFPLPDLRTVFLNHAYDEDKLGENPAVDSPFWTGATSYWEKIGGRWVLCHEDLTALRRDRAEDVFYDGDE</sequence>
<dbReference type="OrthoDB" id="2690014at2759"/>
<evidence type="ECO:0000313" key="2">
    <source>
        <dbReference type="Proteomes" id="UP000054485"/>
    </source>
</evidence>
<dbReference type="AlphaFoldDB" id="A0A0D0AZ51"/>
<dbReference type="InParanoid" id="A0A0D0AZ51"/>
<evidence type="ECO:0000313" key="1">
    <source>
        <dbReference type="EMBL" id="KIK37153.1"/>
    </source>
</evidence>
<reference evidence="1 2" key="1">
    <citation type="submission" date="2014-04" db="EMBL/GenBank/DDBJ databases">
        <authorList>
            <consortium name="DOE Joint Genome Institute"/>
            <person name="Kuo A."/>
            <person name="Ruytinx J."/>
            <person name="Rineau F."/>
            <person name="Colpaert J."/>
            <person name="Kohler A."/>
            <person name="Nagy L.G."/>
            <person name="Floudas D."/>
            <person name="Copeland A."/>
            <person name="Barry K.W."/>
            <person name="Cichocki N."/>
            <person name="Veneault-Fourrey C."/>
            <person name="LaButti K."/>
            <person name="Lindquist E.A."/>
            <person name="Lipzen A."/>
            <person name="Lundell T."/>
            <person name="Morin E."/>
            <person name="Murat C."/>
            <person name="Sun H."/>
            <person name="Tunlid A."/>
            <person name="Henrissat B."/>
            <person name="Grigoriev I.V."/>
            <person name="Hibbett D.S."/>
            <person name="Martin F."/>
            <person name="Nordberg H.P."/>
            <person name="Cantor M.N."/>
            <person name="Hua S.X."/>
        </authorList>
    </citation>
    <scope>NUCLEOTIDE SEQUENCE [LARGE SCALE GENOMIC DNA]</scope>
    <source>
        <strain evidence="1 2">UH-Slu-Lm8-n1</strain>
    </source>
</reference>
<keyword evidence="2" id="KW-1185">Reference proteome</keyword>
<dbReference type="HOGENOM" id="CLU_1230619_0_0_1"/>
<dbReference type="Proteomes" id="UP000054485">
    <property type="component" value="Unassembled WGS sequence"/>
</dbReference>
<name>A0A0D0AZ51_9AGAM</name>
<reference evidence="2" key="2">
    <citation type="submission" date="2015-01" db="EMBL/GenBank/DDBJ databases">
        <title>Evolutionary Origins and Diversification of the Mycorrhizal Mutualists.</title>
        <authorList>
            <consortium name="DOE Joint Genome Institute"/>
            <consortium name="Mycorrhizal Genomics Consortium"/>
            <person name="Kohler A."/>
            <person name="Kuo A."/>
            <person name="Nagy L.G."/>
            <person name="Floudas D."/>
            <person name="Copeland A."/>
            <person name="Barry K.W."/>
            <person name="Cichocki N."/>
            <person name="Veneault-Fourrey C."/>
            <person name="LaButti K."/>
            <person name="Lindquist E.A."/>
            <person name="Lipzen A."/>
            <person name="Lundell T."/>
            <person name="Morin E."/>
            <person name="Murat C."/>
            <person name="Riley R."/>
            <person name="Ohm R."/>
            <person name="Sun H."/>
            <person name="Tunlid A."/>
            <person name="Henrissat B."/>
            <person name="Grigoriev I.V."/>
            <person name="Hibbett D.S."/>
            <person name="Martin F."/>
        </authorList>
    </citation>
    <scope>NUCLEOTIDE SEQUENCE [LARGE SCALE GENOMIC DNA]</scope>
    <source>
        <strain evidence="2">UH-Slu-Lm8-n1</strain>
    </source>
</reference>
<gene>
    <name evidence="1" type="ORF">CY34DRAFT_15902</name>
</gene>
<dbReference type="EMBL" id="KN835472">
    <property type="protein sequence ID" value="KIK37153.1"/>
    <property type="molecule type" value="Genomic_DNA"/>
</dbReference>
<protein>
    <submittedName>
        <fullName evidence="1">Uncharacterized protein</fullName>
    </submittedName>
</protein>
<organism evidence="1 2">
    <name type="scientific">Suillus luteus UH-Slu-Lm8-n1</name>
    <dbReference type="NCBI Taxonomy" id="930992"/>
    <lineage>
        <taxon>Eukaryota</taxon>
        <taxon>Fungi</taxon>
        <taxon>Dikarya</taxon>
        <taxon>Basidiomycota</taxon>
        <taxon>Agaricomycotina</taxon>
        <taxon>Agaricomycetes</taxon>
        <taxon>Agaricomycetidae</taxon>
        <taxon>Boletales</taxon>
        <taxon>Suillineae</taxon>
        <taxon>Suillaceae</taxon>
        <taxon>Suillus</taxon>
    </lineage>
</organism>